<gene>
    <name evidence="2" type="ORF">FYC62_04130</name>
</gene>
<evidence type="ECO:0000313" key="3">
    <source>
        <dbReference type="Proteomes" id="UP000323653"/>
    </source>
</evidence>
<dbReference type="EMBL" id="CP043329">
    <property type="protein sequence ID" value="QEK50952.1"/>
    <property type="molecule type" value="Genomic_DNA"/>
</dbReference>
<keyword evidence="3" id="KW-1185">Reference proteome</keyword>
<sequence length="92" mass="10625">MEGKQFSFIDWSFSAEDAAHLISTLYNAKLEYHNRQSLINHEGQKSIPADELKRIAELEEALKNIREEISLAKERNTKLHIKSSISLNFIPK</sequence>
<dbReference type="AlphaFoldDB" id="A0A5C0VGD2"/>
<dbReference type="KEGG" id="pej:FYC62_04130"/>
<protein>
    <submittedName>
        <fullName evidence="2">Uncharacterized protein</fullName>
    </submittedName>
</protein>
<proteinExistence type="predicted"/>
<accession>A0A5C0VGD2</accession>
<dbReference type="RefSeq" id="WP_149074033.1">
    <property type="nucleotide sequence ID" value="NZ_CP043329.1"/>
</dbReference>
<keyword evidence="1" id="KW-0175">Coiled coil</keyword>
<evidence type="ECO:0000313" key="2">
    <source>
        <dbReference type="EMBL" id="QEK50952.1"/>
    </source>
</evidence>
<reference evidence="2 3" key="1">
    <citation type="submission" date="2019-08" db="EMBL/GenBank/DDBJ databases">
        <title>Pedobacter sp. nov., isolated from Han river, South Korea.</title>
        <authorList>
            <person name="Lee D.-H."/>
            <person name="Kim Y.-S."/>
            <person name="Hwang E.-M."/>
            <person name="Le Tran T.C."/>
            <person name="Cha C.-J."/>
        </authorList>
    </citation>
    <scope>NUCLEOTIDE SEQUENCE [LARGE SCALE GENOMIC DNA]</scope>
    <source>
        <strain evidence="2 3">CJ43</strain>
    </source>
</reference>
<feature type="coiled-coil region" evidence="1">
    <location>
        <begin position="55"/>
        <end position="82"/>
    </location>
</feature>
<dbReference type="Proteomes" id="UP000323653">
    <property type="component" value="Chromosome"/>
</dbReference>
<evidence type="ECO:0000256" key="1">
    <source>
        <dbReference type="SAM" id="Coils"/>
    </source>
</evidence>
<name>A0A5C0VGD2_9SPHI</name>
<organism evidence="2 3">
    <name type="scientific">Pedobacter aquae</name>
    <dbReference type="NCBI Taxonomy" id="2605747"/>
    <lineage>
        <taxon>Bacteria</taxon>
        <taxon>Pseudomonadati</taxon>
        <taxon>Bacteroidota</taxon>
        <taxon>Sphingobacteriia</taxon>
        <taxon>Sphingobacteriales</taxon>
        <taxon>Sphingobacteriaceae</taxon>
        <taxon>Pedobacter</taxon>
    </lineage>
</organism>